<comment type="similarity">
    <text evidence="1">Belongs to the helicase family.</text>
</comment>
<feature type="domain" description="DNA helicase Pif1-like DEAD-box helicase" evidence="2">
    <location>
        <begin position="4"/>
        <end position="141"/>
    </location>
</feature>
<keyword evidence="4" id="KW-1185">Reference proteome</keyword>
<dbReference type="AlphaFoldDB" id="A0A151I7Q7"/>
<evidence type="ECO:0000313" key="3">
    <source>
        <dbReference type="EMBL" id="KYM94176.1"/>
    </source>
</evidence>
<dbReference type="InterPro" id="IPR027417">
    <property type="entry name" value="P-loop_NTPase"/>
</dbReference>
<keyword evidence="1" id="KW-0067">ATP-binding</keyword>
<keyword evidence="1" id="KW-0233">DNA recombination</keyword>
<keyword evidence="1" id="KW-0547">Nucleotide-binding</keyword>
<evidence type="ECO:0000259" key="2">
    <source>
        <dbReference type="Pfam" id="PF05970"/>
    </source>
</evidence>
<organism evidence="3 4">
    <name type="scientific">Cyphomyrmex costatus</name>
    <dbReference type="NCBI Taxonomy" id="456900"/>
    <lineage>
        <taxon>Eukaryota</taxon>
        <taxon>Metazoa</taxon>
        <taxon>Ecdysozoa</taxon>
        <taxon>Arthropoda</taxon>
        <taxon>Hexapoda</taxon>
        <taxon>Insecta</taxon>
        <taxon>Pterygota</taxon>
        <taxon>Neoptera</taxon>
        <taxon>Endopterygota</taxon>
        <taxon>Hymenoptera</taxon>
        <taxon>Apocrita</taxon>
        <taxon>Aculeata</taxon>
        <taxon>Formicoidea</taxon>
        <taxon>Formicidae</taxon>
        <taxon>Myrmicinae</taxon>
        <taxon>Cyphomyrmex</taxon>
    </lineage>
</organism>
<dbReference type="STRING" id="456900.A0A151I7Q7"/>
<dbReference type="Proteomes" id="UP000078542">
    <property type="component" value="Unassembled WGS sequence"/>
</dbReference>
<keyword evidence="1" id="KW-0234">DNA repair</keyword>
<dbReference type="EMBL" id="KQ978403">
    <property type="protein sequence ID" value="KYM94176.1"/>
    <property type="molecule type" value="Genomic_DNA"/>
</dbReference>
<dbReference type="EC" id="5.6.2.3" evidence="1"/>
<evidence type="ECO:0000256" key="1">
    <source>
        <dbReference type="RuleBase" id="RU363044"/>
    </source>
</evidence>
<comment type="catalytic activity">
    <reaction evidence="1">
        <text>ATP + H2O = ADP + phosphate + H(+)</text>
        <dbReference type="Rhea" id="RHEA:13065"/>
        <dbReference type="ChEBI" id="CHEBI:15377"/>
        <dbReference type="ChEBI" id="CHEBI:15378"/>
        <dbReference type="ChEBI" id="CHEBI:30616"/>
        <dbReference type="ChEBI" id="CHEBI:43474"/>
        <dbReference type="ChEBI" id="CHEBI:456216"/>
        <dbReference type="EC" id="5.6.2.3"/>
    </reaction>
</comment>
<dbReference type="GO" id="GO:0006310">
    <property type="term" value="P:DNA recombination"/>
    <property type="evidence" value="ECO:0007669"/>
    <property type="project" value="UniProtKB-KW"/>
</dbReference>
<dbReference type="GO" id="GO:0005524">
    <property type="term" value="F:ATP binding"/>
    <property type="evidence" value="ECO:0007669"/>
    <property type="project" value="UniProtKB-KW"/>
</dbReference>
<keyword evidence="1 3" id="KW-0347">Helicase</keyword>
<accession>A0A151I7Q7</accession>
<keyword evidence="1" id="KW-0227">DNA damage</keyword>
<dbReference type="GO" id="GO:0006281">
    <property type="term" value="P:DNA repair"/>
    <property type="evidence" value="ECO:0007669"/>
    <property type="project" value="UniProtKB-KW"/>
</dbReference>
<evidence type="ECO:0000313" key="4">
    <source>
        <dbReference type="Proteomes" id="UP000078542"/>
    </source>
</evidence>
<dbReference type="InterPro" id="IPR051055">
    <property type="entry name" value="PIF1_helicase"/>
</dbReference>
<keyword evidence="1" id="KW-0378">Hydrolase</keyword>
<dbReference type="PANTHER" id="PTHR47642">
    <property type="entry name" value="ATP-DEPENDENT DNA HELICASE"/>
    <property type="match status" value="1"/>
</dbReference>
<dbReference type="GO" id="GO:0000723">
    <property type="term" value="P:telomere maintenance"/>
    <property type="evidence" value="ECO:0007669"/>
    <property type="project" value="InterPro"/>
</dbReference>
<gene>
    <name evidence="3" type="ORF">ALC62_15207</name>
</gene>
<comment type="cofactor">
    <cofactor evidence="1">
        <name>Mg(2+)</name>
        <dbReference type="ChEBI" id="CHEBI:18420"/>
    </cofactor>
</comment>
<name>A0A151I7Q7_9HYME</name>
<dbReference type="Gene3D" id="3.40.50.300">
    <property type="entry name" value="P-loop containing nucleotide triphosphate hydrolases"/>
    <property type="match status" value="1"/>
</dbReference>
<protein>
    <recommendedName>
        <fullName evidence="1">ATP-dependent DNA helicase</fullName>
        <ecNumber evidence="1">5.6.2.3</ecNumber>
    </recommendedName>
</protein>
<dbReference type="SUPFAM" id="SSF52540">
    <property type="entry name" value="P-loop containing nucleoside triphosphate hydrolases"/>
    <property type="match status" value="1"/>
</dbReference>
<dbReference type="GO" id="GO:0016887">
    <property type="term" value="F:ATP hydrolysis activity"/>
    <property type="evidence" value="ECO:0007669"/>
    <property type="project" value="RHEA"/>
</dbReference>
<reference evidence="3 4" key="1">
    <citation type="submission" date="2016-03" db="EMBL/GenBank/DDBJ databases">
        <title>Cyphomyrmex costatus WGS genome.</title>
        <authorList>
            <person name="Nygaard S."/>
            <person name="Hu H."/>
            <person name="Boomsma J."/>
            <person name="Zhang G."/>
        </authorList>
    </citation>
    <scope>NUCLEOTIDE SEQUENCE [LARGE SCALE GENOMIC DNA]</scope>
    <source>
        <strain evidence="3">MS0001</strain>
        <tissue evidence="3">Whole body</tissue>
    </source>
</reference>
<dbReference type="PANTHER" id="PTHR47642:SF6">
    <property type="entry name" value="ATP-DEPENDENT DNA HELICASE"/>
    <property type="match status" value="1"/>
</dbReference>
<dbReference type="GO" id="GO:0043139">
    <property type="term" value="F:5'-3' DNA helicase activity"/>
    <property type="evidence" value="ECO:0007669"/>
    <property type="project" value="UniProtKB-EC"/>
</dbReference>
<sequence>MISKLNADQRRGFNRVTDTISSDKKILRLYVSGEGGTGKSSLIQIIKCWIKQNLNKDTAITAPTGMAACNVNGLTAHRLFQLPVEHGRTPKYKPLADHVLKILRTDLKDVSLIVIDKVSMISNIFFMYINLRLCEIYNTTDCDDGWKLGQQFPLSLSYGITIHKSQGLSFQYALMDLGNNVFSCGQIYVALSRVTCLDGLHLINFDPSSVFTSEKAIIEYNRL</sequence>
<dbReference type="CDD" id="cd18809">
    <property type="entry name" value="SF1_C_RecD"/>
    <property type="match status" value="1"/>
</dbReference>
<proteinExistence type="inferred from homology"/>
<dbReference type="Pfam" id="PF05970">
    <property type="entry name" value="PIF1"/>
    <property type="match status" value="1"/>
</dbReference>
<dbReference type="InterPro" id="IPR010285">
    <property type="entry name" value="DNA_helicase_pif1-like_DEAD"/>
</dbReference>